<feature type="compositionally biased region" description="Low complexity" evidence="1">
    <location>
        <begin position="450"/>
        <end position="467"/>
    </location>
</feature>
<sequence>MITLYFAAIISYVNSNQFDICDNSNLIDKGFAFKPLNSNFEEQDFNEWKLDHFEIKTCFVPNQKYVIFCKNDDKLIKSRDENFFVAVTILCDEETGENIFQTFEANSLSCENKTSDVRTSCNSDKIDENIIVSKTQIGIIDNIGFLSSVAGLCKNIDRKVNIACYNYIFYYIGDNANNSINPNYYCNACFISESLQSLYAKLDLENIYYENFNFEYLKNKKIILPGIFEISCNNGYFIKDNMIFFKIDLKCDENHLTFVFPDDESTDISKISCNGSHENKSHICSFASITRFDYFKLPEKGYFEGKFKLVCPKNKEIFIEILCNEGSIVYQNDAVSYCQKHECLPEYPDYKFETIEENEKTFRMSCNDSNGKKYYVQFNEVDVLEYLTVFCEGEKLFLSKSNSKSDLEIKKQILKCVSEDYVNSQESNNSNDKNVPNDNTDEPNYDNDNIDGNYDETNNNNIGNNGNDAKDNVDNNVDINIDESNNSNKNGTKNLRKISPIFLLFPIISWTIFFSFIGLMVYLFNKSNN</sequence>
<keyword evidence="2" id="KW-1133">Transmembrane helix</keyword>
<feature type="transmembrane region" description="Helical" evidence="2">
    <location>
        <begin position="501"/>
        <end position="524"/>
    </location>
</feature>
<evidence type="ECO:0000313" key="3">
    <source>
        <dbReference type="EMBL" id="MES1919380.1"/>
    </source>
</evidence>
<feature type="compositionally biased region" description="Acidic residues" evidence="1">
    <location>
        <begin position="439"/>
        <end position="449"/>
    </location>
</feature>
<name>A0ABV2AI91_9EUKA</name>
<comment type="caution">
    <text evidence="3">The sequence shown here is derived from an EMBL/GenBank/DDBJ whole genome shotgun (WGS) entry which is preliminary data.</text>
</comment>
<organism evidence="3 4">
    <name type="scientific">Bonamia ostreae</name>
    <dbReference type="NCBI Taxonomy" id="126728"/>
    <lineage>
        <taxon>Eukaryota</taxon>
        <taxon>Sar</taxon>
        <taxon>Rhizaria</taxon>
        <taxon>Endomyxa</taxon>
        <taxon>Ascetosporea</taxon>
        <taxon>Haplosporida</taxon>
        <taxon>Bonamia</taxon>
    </lineage>
</organism>
<feature type="compositionally biased region" description="Low complexity" evidence="1">
    <location>
        <begin position="427"/>
        <end position="438"/>
    </location>
</feature>
<evidence type="ECO:0008006" key="5">
    <source>
        <dbReference type="Google" id="ProtNLM"/>
    </source>
</evidence>
<feature type="region of interest" description="Disordered" evidence="1">
    <location>
        <begin position="424"/>
        <end position="472"/>
    </location>
</feature>
<keyword evidence="4" id="KW-1185">Reference proteome</keyword>
<keyword evidence="2" id="KW-0812">Transmembrane</keyword>
<dbReference type="EMBL" id="JBDODL010000273">
    <property type="protein sequence ID" value="MES1919380.1"/>
    <property type="molecule type" value="Genomic_DNA"/>
</dbReference>
<keyword evidence="2" id="KW-0472">Membrane</keyword>
<evidence type="ECO:0000256" key="1">
    <source>
        <dbReference type="SAM" id="MobiDB-lite"/>
    </source>
</evidence>
<reference evidence="3 4" key="1">
    <citation type="journal article" date="2024" name="BMC Biol.">
        <title>Comparative genomics of Ascetosporea gives new insight into the evolutionary basis for animal parasitism in Rhizaria.</title>
        <authorList>
            <person name="Hiltunen Thoren M."/>
            <person name="Onut-Brannstrom I."/>
            <person name="Alfjorden A."/>
            <person name="Peckova H."/>
            <person name="Swords F."/>
            <person name="Hooper C."/>
            <person name="Holzer A.S."/>
            <person name="Bass D."/>
            <person name="Burki F."/>
        </authorList>
    </citation>
    <scope>NUCLEOTIDE SEQUENCE [LARGE SCALE GENOMIC DNA]</scope>
    <source>
        <strain evidence="3">20-A016</strain>
    </source>
</reference>
<protein>
    <recommendedName>
        <fullName evidence="5">6-cysteine protein</fullName>
    </recommendedName>
</protein>
<proteinExistence type="predicted"/>
<evidence type="ECO:0000256" key="2">
    <source>
        <dbReference type="SAM" id="Phobius"/>
    </source>
</evidence>
<gene>
    <name evidence="3" type="ORF">MHBO_001223</name>
</gene>
<dbReference type="Proteomes" id="UP001439008">
    <property type="component" value="Unassembled WGS sequence"/>
</dbReference>
<evidence type="ECO:0000313" key="4">
    <source>
        <dbReference type="Proteomes" id="UP001439008"/>
    </source>
</evidence>
<accession>A0ABV2AI91</accession>